<evidence type="ECO:0000313" key="3">
    <source>
        <dbReference type="Proteomes" id="UP000007838"/>
    </source>
</evidence>
<keyword evidence="1" id="KW-0812">Transmembrane</keyword>
<evidence type="ECO:0000256" key="1">
    <source>
        <dbReference type="SAM" id="Phobius"/>
    </source>
</evidence>
<gene>
    <name evidence="2" type="ORF">EcWSU1_00082</name>
</gene>
<feature type="transmembrane region" description="Helical" evidence="1">
    <location>
        <begin position="6"/>
        <end position="25"/>
    </location>
</feature>
<protein>
    <submittedName>
        <fullName evidence="2">Uncharacterized protein</fullName>
    </submittedName>
</protein>
<dbReference type="KEGG" id="eec:EcWSU1_00082"/>
<accession>G8LFN7</accession>
<organism evidence="2 3">
    <name type="scientific">Enterobacter ludwigii</name>
    <dbReference type="NCBI Taxonomy" id="299767"/>
    <lineage>
        <taxon>Bacteria</taxon>
        <taxon>Pseudomonadati</taxon>
        <taxon>Pseudomonadota</taxon>
        <taxon>Gammaproteobacteria</taxon>
        <taxon>Enterobacterales</taxon>
        <taxon>Enterobacteriaceae</taxon>
        <taxon>Enterobacter</taxon>
        <taxon>Enterobacter cloacae complex</taxon>
    </lineage>
</organism>
<reference evidence="2 3" key="1">
    <citation type="journal article" date="2011" name="Stand. Genomic Sci.">
        <title>Complete genome of the onion pathogen Enterobacter cloacae EcWSU1.</title>
        <authorList>
            <person name="Humann J.L."/>
            <person name="Wildung M."/>
            <person name="Cheng C.H."/>
            <person name="Lee T."/>
            <person name="Stewart J.E."/>
            <person name="Drew J.C."/>
            <person name="Triplett E.W."/>
            <person name="Main D."/>
            <person name="Schroeder B.K."/>
        </authorList>
    </citation>
    <scope>NUCLEOTIDE SEQUENCE [LARGE SCALE GENOMIC DNA]</scope>
    <source>
        <strain evidence="2 3">EcWSU1</strain>
    </source>
</reference>
<dbReference type="Proteomes" id="UP000007838">
    <property type="component" value="Chromosome"/>
</dbReference>
<name>G8LFN7_9ENTR</name>
<sequence>MFQERVLRFLVSWLRFLFFVIAVNIDEHEMLT</sequence>
<keyword evidence="1" id="KW-0472">Membrane</keyword>
<dbReference type="EMBL" id="CP002886">
    <property type="protein sequence ID" value="AEW71522.1"/>
    <property type="molecule type" value="Genomic_DNA"/>
</dbReference>
<evidence type="ECO:0000313" key="2">
    <source>
        <dbReference type="EMBL" id="AEW71522.1"/>
    </source>
</evidence>
<dbReference type="HOGENOM" id="CLU_3389232_0_0_6"/>
<dbReference type="AlphaFoldDB" id="G8LFN7"/>
<keyword evidence="1" id="KW-1133">Transmembrane helix</keyword>
<proteinExistence type="predicted"/>